<feature type="domain" description="MOFRL-associated" evidence="3">
    <location>
        <begin position="13"/>
        <end position="225"/>
    </location>
</feature>
<dbReference type="OrthoDB" id="44918at2759"/>
<proteinExistence type="inferred from homology"/>
<protein>
    <recommendedName>
        <fullName evidence="6">Glycerate kinase</fullName>
    </recommendedName>
</protein>
<dbReference type="GO" id="GO:0005737">
    <property type="term" value="C:cytoplasm"/>
    <property type="evidence" value="ECO:0007669"/>
    <property type="project" value="TreeGrafter"/>
</dbReference>
<comment type="caution">
    <text evidence="4">The sequence shown here is derived from an EMBL/GenBank/DDBJ whole genome shotgun (WGS) entry which is preliminary data.</text>
</comment>
<dbReference type="InterPro" id="IPR039760">
    <property type="entry name" value="MOFRL_protein"/>
</dbReference>
<dbReference type="Gene3D" id="3.40.1480.10">
    <property type="entry name" value="MOFRL domain"/>
    <property type="match status" value="1"/>
</dbReference>
<dbReference type="AlphaFoldDB" id="A0A4U5N3S8"/>
<evidence type="ECO:0000259" key="2">
    <source>
        <dbReference type="Pfam" id="PF05161"/>
    </source>
</evidence>
<gene>
    <name evidence="4" type="ORF">L596_018145</name>
</gene>
<dbReference type="PANTHER" id="PTHR12227:SF0">
    <property type="entry name" value="GLYCERATE KINASE"/>
    <property type="match status" value="1"/>
</dbReference>
<reference evidence="4 5" key="1">
    <citation type="journal article" date="2015" name="Genome Biol.">
        <title>Comparative genomics of Steinernema reveals deeply conserved gene regulatory networks.</title>
        <authorList>
            <person name="Dillman A.R."/>
            <person name="Macchietto M."/>
            <person name="Porter C.F."/>
            <person name="Rogers A."/>
            <person name="Williams B."/>
            <person name="Antoshechkin I."/>
            <person name="Lee M.M."/>
            <person name="Goodwin Z."/>
            <person name="Lu X."/>
            <person name="Lewis E.E."/>
            <person name="Goodrich-Blair H."/>
            <person name="Stock S.P."/>
            <person name="Adams B.J."/>
            <person name="Sternberg P.W."/>
            <person name="Mortazavi A."/>
        </authorList>
    </citation>
    <scope>NUCLEOTIDE SEQUENCE [LARGE SCALE GENOMIC DNA]</scope>
    <source>
        <strain evidence="4 5">ALL</strain>
    </source>
</reference>
<dbReference type="InterPro" id="IPR038614">
    <property type="entry name" value="GK_N_sf"/>
</dbReference>
<evidence type="ECO:0000313" key="5">
    <source>
        <dbReference type="Proteomes" id="UP000298663"/>
    </source>
</evidence>
<feature type="domain" description="MOFRL" evidence="2">
    <location>
        <begin position="316"/>
        <end position="431"/>
    </location>
</feature>
<dbReference type="STRING" id="34508.A0A4U5N3S8"/>
<dbReference type="PANTHER" id="PTHR12227">
    <property type="entry name" value="GLYCERATE KINASE"/>
    <property type="match status" value="1"/>
</dbReference>
<dbReference type="GO" id="GO:0008887">
    <property type="term" value="F:glycerate kinase activity"/>
    <property type="evidence" value="ECO:0007669"/>
    <property type="project" value="InterPro"/>
</dbReference>
<dbReference type="Gene3D" id="3.40.50.10180">
    <property type="entry name" value="Glycerate kinase, MOFRL-like N-terminal domain"/>
    <property type="match status" value="1"/>
</dbReference>
<evidence type="ECO:0000256" key="1">
    <source>
        <dbReference type="ARBA" id="ARBA00005393"/>
    </source>
</evidence>
<dbReference type="InterPro" id="IPR007835">
    <property type="entry name" value="MOFRL"/>
</dbReference>
<dbReference type="Pfam" id="PF05161">
    <property type="entry name" value="MOFRL"/>
    <property type="match status" value="1"/>
</dbReference>
<organism evidence="4 5">
    <name type="scientific">Steinernema carpocapsae</name>
    <name type="common">Entomopathogenic nematode</name>
    <dbReference type="NCBI Taxonomy" id="34508"/>
    <lineage>
        <taxon>Eukaryota</taxon>
        <taxon>Metazoa</taxon>
        <taxon>Ecdysozoa</taxon>
        <taxon>Nematoda</taxon>
        <taxon>Chromadorea</taxon>
        <taxon>Rhabditida</taxon>
        <taxon>Tylenchina</taxon>
        <taxon>Panagrolaimomorpha</taxon>
        <taxon>Strongyloidoidea</taxon>
        <taxon>Steinernematidae</taxon>
        <taxon>Steinernema</taxon>
    </lineage>
</organism>
<dbReference type="InterPro" id="IPR025286">
    <property type="entry name" value="MOFRL_assoc_dom"/>
</dbReference>
<evidence type="ECO:0000313" key="4">
    <source>
        <dbReference type="EMBL" id="TKR77116.1"/>
    </source>
</evidence>
<dbReference type="EMBL" id="AZBU02000005">
    <property type="protein sequence ID" value="TKR77116.1"/>
    <property type="molecule type" value="Genomic_DNA"/>
</dbReference>
<dbReference type="InterPro" id="IPR037035">
    <property type="entry name" value="GK-like_C_sf"/>
</dbReference>
<dbReference type="SUPFAM" id="SSF82544">
    <property type="entry name" value="GckA/TtuD-like"/>
    <property type="match status" value="1"/>
</dbReference>
<accession>A0A4U5N3S8</accession>
<evidence type="ECO:0008006" key="6">
    <source>
        <dbReference type="Google" id="ProtNLM"/>
    </source>
</evidence>
<dbReference type="Pfam" id="PF13660">
    <property type="entry name" value="DUF4147"/>
    <property type="match status" value="1"/>
</dbReference>
<name>A0A4U5N3S8_STECR</name>
<keyword evidence="5" id="KW-1185">Reference proteome</keyword>
<evidence type="ECO:0000259" key="3">
    <source>
        <dbReference type="Pfam" id="PF13660"/>
    </source>
</evidence>
<reference evidence="4 5" key="2">
    <citation type="journal article" date="2019" name="G3 (Bethesda)">
        <title>Hybrid Assembly of the Genome of the Entomopathogenic Nematode Steinernema carpocapsae Identifies the X-Chromosome.</title>
        <authorList>
            <person name="Serra L."/>
            <person name="Macchietto M."/>
            <person name="Macias-Munoz A."/>
            <person name="McGill C.J."/>
            <person name="Rodriguez I.M."/>
            <person name="Rodriguez B."/>
            <person name="Murad R."/>
            <person name="Mortazavi A."/>
        </authorList>
    </citation>
    <scope>NUCLEOTIDE SEQUENCE [LARGE SCALE GENOMIC DNA]</scope>
    <source>
        <strain evidence="4 5">ALL</strain>
    </source>
</reference>
<comment type="similarity">
    <text evidence="1">Belongs to the glycerate kinase type-2 family.</text>
</comment>
<sequence length="438" mass="46944">MAANRCDKLSNLCKEAFSAACRAALPSKCVQKSLNRQGNRLLYNGKSYDLRNNVYLVAFGKAAASMVEGAEKVLGEDLVEGIASVPIGTKASGSLKSRFYEGARNNLPDEAAEANSKRIVEFLEKARKDERNIVMVLVSGGGSALLPLPVDGITLEEKLETIKVLASRGYDIKQLNLVRQRLSKLKGGKLAELTAPCKVLGVIMSDIVGDPISLIASGPTVPQEASKLPEIDFSILPRSVSRILQASSPSPTSQSSNANNSIVCNNKIALDAASEFFASHGYTVEIATSTLEGDASDRANVMRDIVSGLLGKKKHVVLFGGETTVRFPAHGKTGKGGRNQEMALAALKNLSESQDTLPESFAFMSAGTDGQDGPTDAAGAVFTSQDLLPAKENLQKIIEQLKAKDSYNFWTQFEEGRCHFKPSQTGTNVMDIQMIVVE</sequence>
<dbReference type="Proteomes" id="UP000298663">
    <property type="component" value="Unassembled WGS sequence"/>
</dbReference>